<feature type="compositionally biased region" description="Acidic residues" evidence="6">
    <location>
        <begin position="500"/>
        <end position="522"/>
    </location>
</feature>
<dbReference type="Pfam" id="PF00271">
    <property type="entry name" value="Helicase_C"/>
    <property type="match status" value="1"/>
</dbReference>
<dbReference type="PANTHER" id="PTHR13710:SF105">
    <property type="entry name" value="ATP-DEPENDENT DNA HELICASE Q1"/>
    <property type="match status" value="1"/>
</dbReference>
<feature type="compositionally biased region" description="Polar residues" evidence="6">
    <location>
        <begin position="483"/>
        <end position="496"/>
    </location>
</feature>
<dbReference type="GO" id="GO:0016787">
    <property type="term" value="F:hydrolase activity"/>
    <property type="evidence" value="ECO:0007669"/>
    <property type="project" value="UniProtKB-KW"/>
</dbReference>
<gene>
    <name evidence="9" type="primary">recQ3</name>
    <name evidence="9" type="ORF">AAF712_016492</name>
</gene>
<evidence type="ECO:0000256" key="6">
    <source>
        <dbReference type="SAM" id="MobiDB-lite"/>
    </source>
</evidence>
<evidence type="ECO:0000256" key="2">
    <source>
        <dbReference type="ARBA" id="ARBA00023125"/>
    </source>
</evidence>
<dbReference type="EC" id="5.6.2.4" evidence="5"/>
<feature type="compositionally biased region" description="Basic and acidic residues" evidence="6">
    <location>
        <begin position="464"/>
        <end position="481"/>
    </location>
</feature>
<dbReference type="GO" id="GO:0003678">
    <property type="term" value="F:DNA helicase activity"/>
    <property type="evidence" value="ECO:0007669"/>
    <property type="project" value="UniProtKB-EC"/>
</dbReference>
<feature type="domain" description="Helicase ATP-binding" evidence="7">
    <location>
        <begin position="1"/>
        <end position="83"/>
    </location>
</feature>
<proteinExistence type="inferred from homology"/>
<dbReference type="PANTHER" id="PTHR13710">
    <property type="entry name" value="DNA HELICASE RECQ FAMILY MEMBER"/>
    <property type="match status" value="1"/>
</dbReference>
<dbReference type="InterPro" id="IPR027417">
    <property type="entry name" value="P-loop_NTPase"/>
</dbReference>
<reference evidence="9 10" key="1">
    <citation type="submission" date="2024-05" db="EMBL/GenBank/DDBJ databases">
        <title>A draft genome resource for the thread blight pathogen Marasmius tenuissimus strain MS-2.</title>
        <authorList>
            <person name="Yulfo-Soto G.E."/>
            <person name="Baruah I.K."/>
            <person name="Amoako-Attah I."/>
            <person name="Bukari Y."/>
            <person name="Meinhardt L.W."/>
            <person name="Bailey B.A."/>
            <person name="Cohen S.P."/>
        </authorList>
    </citation>
    <scope>NUCLEOTIDE SEQUENCE [LARGE SCALE GENOMIC DNA]</scope>
    <source>
        <strain evidence="9 10">MS-2</strain>
    </source>
</reference>
<keyword evidence="9" id="KW-0378">Hydrolase</keyword>
<comment type="similarity">
    <text evidence="1">Belongs to the helicase family. RecQ subfamily.</text>
</comment>
<comment type="caution">
    <text evidence="9">The sequence shown here is derived from an EMBL/GenBank/DDBJ whole genome shotgun (WGS) entry which is preliminary data.</text>
</comment>
<feature type="domain" description="Helicase C-terminal" evidence="8">
    <location>
        <begin position="115"/>
        <end position="287"/>
    </location>
</feature>
<dbReference type="EMBL" id="JBBXMP010000839">
    <property type="protein sequence ID" value="KAL0056892.1"/>
    <property type="molecule type" value="Genomic_DNA"/>
</dbReference>
<keyword evidence="3" id="KW-0413">Isomerase</keyword>
<evidence type="ECO:0000256" key="5">
    <source>
        <dbReference type="ARBA" id="ARBA00034808"/>
    </source>
</evidence>
<dbReference type="PROSITE" id="PS51192">
    <property type="entry name" value="HELICASE_ATP_BIND_1"/>
    <property type="match status" value="1"/>
</dbReference>
<keyword evidence="2" id="KW-0238">DNA-binding</keyword>
<evidence type="ECO:0000259" key="8">
    <source>
        <dbReference type="PROSITE" id="PS51194"/>
    </source>
</evidence>
<dbReference type="Gene3D" id="3.40.50.300">
    <property type="entry name" value="P-loop containing nucleotide triphosphate hydrolases"/>
    <property type="match status" value="2"/>
</dbReference>
<keyword evidence="10" id="KW-1185">Reference proteome</keyword>
<evidence type="ECO:0000313" key="9">
    <source>
        <dbReference type="EMBL" id="KAL0056892.1"/>
    </source>
</evidence>
<comment type="catalytic activity">
    <reaction evidence="4">
        <text>Couples ATP hydrolysis with the unwinding of duplex DNA by translocating in the 3'-5' direction.</text>
        <dbReference type="EC" id="5.6.2.4"/>
    </reaction>
</comment>
<evidence type="ECO:0000259" key="7">
    <source>
        <dbReference type="PROSITE" id="PS51192"/>
    </source>
</evidence>
<accession>A0ABR2Z8S4</accession>
<dbReference type="SUPFAM" id="SSF52540">
    <property type="entry name" value="P-loop containing nucleoside triphosphate hydrolases"/>
    <property type="match status" value="1"/>
</dbReference>
<sequence>MLTSASFGWFINRPEIIPRLFALMIDEAHLLNVWGPSFRPEYTQIGLLRKRFPKHTIMLAFTATLREGIPRDSVCRFLGFKPGKFHFIQRSNARYDIKLSVKQFPHGAQSEKFPELDWLLQQRGKTVVYCQSTKYGNKILHYLLEKQQKQHISTTDKVHICTYNALHTDKYNDKTLELLREAKDVIVIATDKIAVGIDIPDIALAVIIDPSDLDDAMQKLGRAGRDWRKVSKPRGIIYLSKGIFTKAQATIDDAKASPHKRQDISLPTLVLASCKLRNIDEQYRNHVHILDNIACHCSSCSRHPVPLFPSPCFCSGCQPNDPIHSTSAPTTMNQQAKAPAIPFNQRVTKAMRDAGKTKMVEFQRSVMESLDDDEDAPEVAILCKTKMESILDAFQDRLCYSAVQAVVEASILEMVDEPLEETELLRPWVKDNKILRKRSQGFLDLLHKMHICFDALQAEARLKHNQREQERRARKKAEKEQAGNGTEVNPQGTGNKDPSVESDTDTISSDEEGDVDIEEVLEMEGSGGKE</sequence>
<dbReference type="InterPro" id="IPR014001">
    <property type="entry name" value="Helicase_ATP-bd"/>
</dbReference>
<organism evidence="9 10">
    <name type="scientific">Marasmius tenuissimus</name>
    <dbReference type="NCBI Taxonomy" id="585030"/>
    <lineage>
        <taxon>Eukaryota</taxon>
        <taxon>Fungi</taxon>
        <taxon>Dikarya</taxon>
        <taxon>Basidiomycota</taxon>
        <taxon>Agaricomycotina</taxon>
        <taxon>Agaricomycetes</taxon>
        <taxon>Agaricomycetidae</taxon>
        <taxon>Agaricales</taxon>
        <taxon>Marasmiineae</taxon>
        <taxon>Marasmiaceae</taxon>
        <taxon>Marasmius</taxon>
    </lineage>
</organism>
<dbReference type="PROSITE" id="PS51194">
    <property type="entry name" value="HELICASE_CTER"/>
    <property type="match status" value="1"/>
</dbReference>
<evidence type="ECO:0000256" key="1">
    <source>
        <dbReference type="ARBA" id="ARBA00005446"/>
    </source>
</evidence>
<evidence type="ECO:0000256" key="3">
    <source>
        <dbReference type="ARBA" id="ARBA00023235"/>
    </source>
</evidence>
<dbReference type="Proteomes" id="UP001437256">
    <property type="component" value="Unassembled WGS sequence"/>
</dbReference>
<protein>
    <recommendedName>
        <fullName evidence="5">DNA 3'-5' helicase</fullName>
        <ecNumber evidence="5">5.6.2.4</ecNumber>
    </recommendedName>
</protein>
<dbReference type="InterPro" id="IPR001650">
    <property type="entry name" value="Helicase_C-like"/>
</dbReference>
<dbReference type="SMART" id="SM00490">
    <property type="entry name" value="HELICc"/>
    <property type="match status" value="1"/>
</dbReference>
<feature type="region of interest" description="Disordered" evidence="6">
    <location>
        <begin position="464"/>
        <end position="530"/>
    </location>
</feature>
<evidence type="ECO:0000256" key="4">
    <source>
        <dbReference type="ARBA" id="ARBA00034617"/>
    </source>
</evidence>
<evidence type="ECO:0000313" key="10">
    <source>
        <dbReference type="Proteomes" id="UP001437256"/>
    </source>
</evidence>
<name>A0ABR2Z8S4_9AGAR</name>